<evidence type="ECO:0000313" key="13">
    <source>
        <dbReference type="Proteomes" id="UP000823597"/>
    </source>
</evidence>
<evidence type="ECO:0000256" key="1">
    <source>
        <dbReference type="ARBA" id="ARBA00004496"/>
    </source>
</evidence>
<dbReference type="InterPro" id="IPR011010">
    <property type="entry name" value="DNA_brk_join_enz"/>
</dbReference>
<dbReference type="Gene3D" id="1.10.443.10">
    <property type="entry name" value="Intergrase catalytic core"/>
    <property type="match status" value="1"/>
</dbReference>
<comment type="subunit">
    <text evidence="9">Forms a cyclic heterotetrameric complex composed of two molecules of XerC and two molecules of XerD.</text>
</comment>
<comment type="function">
    <text evidence="9">Site-specific tyrosine recombinase, which acts by catalyzing the cutting and rejoining of the recombining DNA molecules. The XerC-XerD complex is essential to convert dimers of the bacterial chromosome into monomers to permit their segregation at cell division. It also contributes to the segregational stability of plasmids.</text>
</comment>
<keyword evidence="6 9" id="KW-0238">DNA-binding</keyword>
<keyword evidence="8 9" id="KW-0131">Cell cycle</keyword>
<feature type="active site" description="O-(3'-phospho-DNA)-tyrosine intermediate" evidence="9">
    <location>
        <position position="291"/>
    </location>
</feature>
<feature type="domain" description="Core-binding (CB)" evidence="11">
    <location>
        <begin position="3"/>
        <end position="97"/>
    </location>
</feature>
<name>A0A9D9I3K8_9BACT</name>
<dbReference type="Pfam" id="PF02899">
    <property type="entry name" value="Phage_int_SAM_1"/>
    <property type="match status" value="1"/>
</dbReference>
<dbReference type="InterPro" id="IPR002104">
    <property type="entry name" value="Integrase_catalytic"/>
</dbReference>
<gene>
    <name evidence="9" type="primary">xerC</name>
    <name evidence="12" type="ORF">IAB93_01400</name>
</gene>
<dbReference type="PANTHER" id="PTHR30349">
    <property type="entry name" value="PHAGE INTEGRASE-RELATED"/>
    <property type="match status" value="1"/>
</dbReference>
<dbReference type="GO" id="GO:0051301">
    <property type="term" value="P:cell division"/>
    <property type="evidence" value="ECO:0007669"/>
    <property type="project" value="UniProtKB-KW"/>
</dbReference>
<dbReference type="HAMAP" id="MF_01808">
    <property type="entry name" value="Recomb_XerC_XerD"/>
    <property type="match status" value="1"/>
</dbReference>
<dbReference type="SUPFAM" id="SSF56349">
    <property type="entry name" value="DNA breaking-rejoining enzymes"/>
    <property type="match status" value="1"/>
</dbReference>
<keyword evidence="3 9" id="KW-0132">Cell division</keyword>
<dbReference type="GO" id="GO:0006313">
    <property type="term" value="P:DNA transposition"/>
    <property type="evidence" value="ECO:0007669"/>
    <property type="project" value="UniProtKB-UniRule"/>
</dbReference>
<evidence type="ECO:0000256" key="2">
    <source>
        <dbReference type="ARBA" id="ARBA00022490"/>
    </source>
</evidence>
<keyword evidence="4 9" id="KW-0159">Chromosome partition</keyword>
<dbReference type="CDD" id="cd00798">
    <property type="entry name" value="INT_XerDC_C"/>
    <property type="match status" value="1"/>
</dbReference>
<evidence type="ECO:0000259" key="10">
    <source>
        <dbReference type="PROSITE" id="PS51898"/>
    </source>
</evidence>
<keyword evidence="2 9" id="KW-0963">Cytoplasm</keyword>
<evidence type="ECO:0000256" key="4">
    <source>
        <dbReference type="ARBA" id="ARBA00022829"/>
    </source>
</evidence>
<reference evidence="12" key="2">
    <citation type="journal article" date="2021" name="PeerJ">
        <title>Extensive microbial diversity within the chicken gut microbiome revealed by metagenomics and culture.</title>
        <authorList>
            <person name="Gilroy R."/>
            <person name="Ravi A."/>
            <person name="Getino M."/>
            <person name="Pursley I."/>
            <person name="Horton D.L."/>
            <person name="Alikhan N.F."/>
            <person name="Baker D."/>
            <person name="Gharbi K."/>
            <person name="Hall N."/>
            <person name="Watson M."/>
            <person name="Adriaenssens E.M."/>
            <person name="Foster-Nyarko E."/>
            <person name="Jarju S."/>
            <person name="Secka A."/>
            <person name="Antonio M."/>
            <person name="Oren A."/>
            <person name="Chaudhuri R.R."/>
            <person name="La Ragione R."/>
            <person name="Hildebrand F."/>
            <person name="Pallen M.J."/>
        </authorList>
    </citation>
    <scope>NUCLEOTIDE SEQUENCE</scope>
    <source>
        <strain evidence="12">10037</strain>
    </source>
</reference>
<evidence type="ECO:0000259" key="11">
    <source>
        <dbReference type="PROSITE" id="PS51900"/>
    </source>
</evidence>
<evidence type="ECO:0000256" key="5">
    <source>
        <dbReference type="ARBA" id="ARBA00022908"/>
    </source>
</evidence>
<protein>
    <recommendedName>
        <fullName evidence="9">Tyrosine recombinase XerC</fullName>
    </recommendedName>
</protein>
<keyword evidence="7 9" id="KW-0233">DNA recombination</keyword>
<accession>A0A9D9I3K8</accession>
<dbReference type="InterPro" id="IPR050090">
    <property type="entry name" value="Tyrosine_recombinase_XerCD"/>
</dbReference>
<evidence type="ECO:0000256" key="9">
    <source>
        <dbReference type="HAMAP-Rule" id="MF_01808"/>
    </source>
</evidence>
<feature type="active site" evidence="9">
    <location>
        <position position="256"/>
    </location>
</feature>
<evidence type="ECO:0000256" key="3">
    <source>
        <dbReference type="ARBA" id="ARBA00022618"/>
    </source>
</evidence>
<feature type="active site" evidence="9">
    <location>
        <position position="282"/>
    </location>
</feature>
<dbReference type="NCBIfam" id="NF001399">
    <property type="entry name" value="PRK00283.1"/>
    <property type="match status" value="1"/>
</dbReference>
<dbReference type="GO" id="GO:0005737">
    <property type="term" value="C:cytoplasm"/>
    <property type="evidence" value="ECO:0007669"/>
    <property type="project" value="UniProtKB-SubCell"/>
</dbReference>
<comment type="subcellular location">
    <subcellularLocation>
        <location evidence="1 9">Cytoplasm</location>
    </subcellularLocation>
</comment>
<dbReference type="GO" id="GO:0003677">
    <property type="term" value="F:DNA binding"/>
    <property type="evidence" value="ECO:0007669"/>
    <property type="project" value="UniProtKB-UniRule"/>
</dbReference>
<feature type="active site" evidence="9">
    <location>
        <position position="182"/>
    </location>
</feature>
<keyword evidence="5 9" id="KW-0229">DNA integration</keyword>
<organism evidence="12 13">
    <name type="scientific">Candidatus Merdivivens pullistercoris</name>
    <dbReference type="NCBI Taxonomy" id="2840873"/>
    <lineage>
        <taxon>Bacteria</taxon>
        <taxon>Pseudomonadati</taxon>
        <taxon>Bacteroidota</taxon>
        <taxon>Bacteroidia</taxon>
        <taxon>Bacteroidales</taxon>
        <taxon>Muribaculaceae</taxon>
        <taxon>Muribaculaceae incertae sedis</taxon>
        <taxon>Candidatus Merdivivens</taxon>
    </lineage>
</organism>
<comment type="caution">
    <text evidence="12">The sequence shown here is derived from an EMBL/GenBank/DDBJ whole genome shotgun (WGS) entry which is preliminary data.</text>
</comment>
<dbReference type="Pfam" id="PF00589">
    <property type="entry name" value="Phage_integrase"/>
    <property type="match status" value="1"/>
</dbReference>
<dbReference type="InterPro" id="IPR004107">
    <property type="entry name" value="Integrase_SAM-like_N"/>
</dbReference>
<dbReference type="GO" id="GO:0009037">
    <property type="term" value="F:tyrosine-based site-specific recombinase activity"/>
    <property type="evidence" value="ECO:0007669"/>
    <property type="project" value="UniProtKB-UniRule"/>
</dbReference>
<feature type="domain" description="Tyr recombinase" evidence="10">
    <location>
        <begin position="118"/>
        <end position="305"/>
    </location>
</feature>
<dbReference type="AlphaFoldDB" id="A0A9D9I3K8"/>
<dbReference type="SUPFAM" id="SSF47823">
    <property type="entry name" value="lambda integrase-like, N-terminal domain"/>
    <property type="match status" value="1"/>
</dbReference>
<comment type="similarity">
    <text evidence="9">Belongs to the 'phage' integrase family. XerC subfamily.</text>
</comment>
<evidence type="ECO:0000256" key="8">
    <source>
        <dbReference type="ARBA" id="ARBA00023306"/>
    </source>
</evidence>
<dbReference type="InterPro" id="IPR013762">
    <property type="entry name" value="Integrase-like_cat_sf"/>
</dbReference>
<dbReference type="PROSITE" id="PS51900">
    <property type="entry name" value="CB"/>
    <property type="match status" value="1"/>
</dbReference>
<dbReference type="InterPro" id="IPR010998">
    <property type="entry name" value="Integrase_recombinase_N"/>
</dbReference>
<reference evidence="12" key="1">
    <citation type="submission" date="2020-10" db="EMBL/GenBank/DDBJ databases">
        <authorList>
            <person name="Gilroy R."/>
        </authorList>
    </citation>
    <scope>NUCLEOTIDE SEQUENCE</scope>
    <source>
        <strain evidence="12">10037</strain>
    </source>
</reference>
<dbReference type="PROSITE" id="PS51898">
    <property type="entry name" value="TYR_RECOMBINASE"/>
    <property type="match status" value="1"/>
</dbReference>
<dbReference type="GO" id="GO:0007059">
    <property type="term" value="P:chromosome segregation"/>
    <property type="evidence" value="ECO:0007669"/>
    <property type="project" value="UniProtKB-UniRule"/>
</dbReference>
<feature type="active site" evidence="9">
    <location>
        <position position="158"/>
    </location>
</feature>
<evidence type="ECO:0000313" key="12">
    <source>
        <dbReference type="EMBL" id="MBO8464634.1"/>
    </source>
</evidence>
<dbReference type="Gene3D" id="1.10.150.130">
    <property type="match status" value="1"/>
</dbReference>
<feature type="active site" evidence="9">
    <location>
        <position position="259"/>
    </location>
</feature>
<dbReference type="EMBL" id="JADIME010000016">
    <property type="protein sequence ID" value="MBO8464634.1"/>
    <property type="molecule type" value="Genomic_DNA"/>
</dbReference>
<dbReference type="InterPro" id="IPR044068">
    <property type="entry name" value="CB"/>
</dbReference>
<sequence>MERIFAETLEDFGNYLRLERRLSENTVLSYVSDVAFFFEYVCSSGDERACGTPLVPRPEDCDRYTVSAYLASRLRDLSSRSQSRVLTSIKTLFYFLMEEGRCESNPCELIEPPKQERRLPVVLSVDEVERMISSVDLTSPLGHRNKAILELMYGCGLRVSEAVNIRVSDIFENDQFVRIIGKGNKQRLVPIGECALSAIHYYLPDRGRILASCRSAKDTDVLFLNRRGKPLTRVMVFNIVREAAAKAGITKDISPHTLRHSFATHLVENGADLRSVQQMLGHENIMTTEIYTHVETSKWQKSILSHHPREN</sequence>
<evidence type="ECO:0000256" key="6">
    <source>
        <dbReference type="ARBA" id="ARBA00023125"/>
    </source>
</evidence>
<dbReference type="PANTHER" id="PTHR30349:SF81">
    <property type="entry name" value="TYROSINE RECOMBINASE XERC"/>
    <property type="match status" value="1"/>
</dbReference>
<dbReference type="InterPro" id="IPR023009">
    <property type="entry name" value="Tyrosine_recombinase_XerC/XerD"/>
</dbReference>
<dbReference type="Proteomes" id="UP000823597">
    <property type="component" value="Unassembled WGS sequence"/>
</dbReference>
<evidence type="ECO:0000256" key="7">
    <source>
        <dbReference type="ARBA" id="ARBA00023172"/>
    </source>
</evidence>
<proteinExistence type="inferred from homology"/>